<dbReference type="Proteomes" id="UP000037146">
    <property type="component" value="Unassembled WGS sequence"/>
</dbReference>
<protein>
    <submittedName>
        <fullName evidence="2">Uncharacterized protein</fullName>
    </submittedName>
</protein>
<gene>
    <name evidence="2" type="ORF">AC625_06635</name>
</gene>
<keyword evidence="3" id="KW-1185">Reference proteome</keyword>
<evidence type="ECO:0000313" key="2">
    <source>
        <dbReference type="EMBL" id="KMY49238.1"/>
    </source>
</evidence>
<feature type="transmembrane region" description="Helical" evidence="1">
    <location>
        <begin position="321"/>
        <end position="347"/>
    </location>
</feature>
<dbReference type="PATRIC" id="fig|1679170.3.peg.1428"/>
<keyword evidence="1" id="KW-0472">Membrane</keyword>
<keyword evidence="1" id="KW-0812">Transmembrane</keyword>
<keyword evidence="1" id="KW-1133">Transmembrane helix</keyword>
<dbReference type="EMBL" id="LFZW01000001">
    <property type="protein sequence ID" value="KMY49238.1"/>
    <property type="molecule type" value="Genomic_DNA"/>
</dbReference>
<feature type="transmembrane region" description="Helical" evidence="1">
    <location>
        <begin position="411"/>
        <end position="439"/>
    </location>
</feature>
<dbReference type="RefSeq" id="WP_049680571.1">
    <property type="nucleotide sequence ID" value="NZ_LFZW01000001.1"/>
</dbReference>
<dbReference type="AlphaFoldDB" id="A0A0K9GRH9"/>
<reference evidence="3" key="1">
    <citation type="submission" date="2015-07" db="EMBL/GenBank/DDBJ databases">
        <title>Genome sequencing project for genomic taxonomy and phylogenomics of Bacillus-like bacteria.</title>
        <authorList>
            <person name="Liu B."/>
            <person name="Wang J."/>
            <person name="Zhu Y."/>
            <person name="Liu G."/>
            <person name="Chen Q."/>
            <person name="Chen Z."/>
            <person name="Lan J."/>
            <person name="Che J."/>
            <person name="Ge C."/>
            <person name="Shi H."/>
            <person name="Pan Z."/>
            <person name="Liu X."/>
        </authorList>
    </citation>
    <scope>NUCLEOTIDE SEQUENCE [LARGE SCALE GENOMIC DNA]</scope>
    <source>
        <strain evidence="3">FJAT-27997</strain>
    </source>
</reference>
<feature type="transmembrane region" description="Helical" evidence="1">
    <location>
        <begin position="386"/>
        <end position="405"/>
    </location>
</feature>
<evidence type="ECO:0000313" key="3">
    <source>
        <dbReference type="Proteomes" id="UP000037146"/>
    </source>
</evidence>
<accession>A0A0K9GRH9</accession>
<feature type="transmembrane region" description="Helical" evidence="1">
    <location>
        <begin position="353"/>
        <end position="374"/>
    </location>
</feature>
<sequence>MATIKTAIQVYDGMTGPFQSINRAMSIVINSFESLQNASSNAIDTSSIQAARQELAHAETAFNDIERGIREADAAQNQLNDDIRNGQSAADGLVGKIKGIVGAYLGIQGIKKGAGIISDWLGSADVINTAENQLAVVMSNMGAAQSEFESLKEKAAQVESKTTYGAESLLAGAGELATYLQSGKAIEAMMDTMANYAAGMGGINVDDRGMVEYATQLGKALDGQFDGLRKKGFDVSEAQKKILENGTEMERVAVIVDIIGESWDGLAEALANTPQGQIVQMANNFDGIKQKVGNEVYPAVVKFFNTINSNMPTIEALMFGFAYAATVVMDVLGGIINVAGAVVGFFVDNWSMIEPVILGSIAALIVYNATMGIAWLTTMKDIAAKIWRTAVSWAETAAILALIVAQEGLNAALYACPITWILIGVIALIAIFYAAVAAVNHFAGESYSATGMIAGAFAVLGAVIYNLVAYWWNMFSSFFEFIVNAADNRTYAIKRLFANLTNNVLDMGIAMTSGWDNVATNIANAFVWAVNIAISSINGLIDALNSIPGFDIGKWGLLSKTDSFTGTLRNVKANINDWVGEAPATYWEAPKMEMKNVRGAWDTGYNWGANLFGGKDTAEDQIKTNIDGIFDNAKKGFDGDALKNIDKSGGKTAENTAKMAKSIDASQEDLKYLRDLAEQEVVNRFTTAEIKVDMSGMQNNINSELDLDGVVAHLEDAIYEKMSIAAEGDHL</sequence>
<comment type="caution">
    <text evidence="2">The sequence shown here is derived from an EMBL/GenBank/DDBJ whole genome shotgun (WGS) entry which is preliminary data.</text>
</comment>
<evidence type="ECO:0000256" key="1">
    <source>
        <dbReference type="SAM" id="Phobius"/>
    </source>
</evidence>
<dbReference type="STRING" id="1679170.AC625_06635"/>
<feature type="transmembrane region" description="Helical" evidence="1">
    <location>
        <begin position="451"/>
        <end position="472"/>
    </location>
</feature>
<organism evidence="2 3">
    <name type="scientific">Peribacillus loiseleuriae</name>
    <dbReference type="NCBI Taxonomy" id="1679170"/>
    <lineage>
        <taxon>Bacteria</taxon>
        <taxon>Bacillati</taxon>
        <taxon>Bacillota</taxon>
        <taxon>Bacilli</taxon>
        <taxon>Bacillales</taxon>
        <taxon>Bacillaceae</taxon>
        <taxon>Peribacillus</taxon>
    </lineage>
</organism>
<name>A0A0K9GRH9_9BACI</name>
<dbReference type="OrthoDB" id="1677957at2"/>
<proteinExistence type="predicted"/>